<feature type="compositionally biased region" description="Basic and acidic residues" evidence="3">
    <location>
        <begin position="941"/>
        <end position="953"/>
    </location>
</feature>
<feature type="chain" id="PRO_5003095942" evidence="5">
    <location>
        <begin position="17"/>
        <end position="1044"/>
    </location>
</feature>
<keyword evidence="7" id="KW-0675">Receptor</keyword>
<keyword evidence="1" id="KW-0433">Leucine-rich repeat</keyword>
<dbReference type="PANTHER" id="PTHR48010:SF58">
    <property type="entry name" value="RECEPTOR PROTEIN KINASE-LIKE PROTEIN ZAR1"/>
    <property type="match status" value="1"/>
</dbReference>
<proteinExistence type="predicted"/>
<dbReference type="SUPFAM" id="SSF57184">
    <property type="entry name" value="Growth factor receptor domain"/>
    <property type="match status" value="1"/>
</dbReference>
<feature type="transmembrane region" description="Helical" evidence="4">
    <location>
        <begin position="769"/>
        <end position="788"/>
    </location>
</feature>
<reference evidence="7 8" key="1">
    <citation type="journal article" date="2010" name="Nature">
        <title>The Ectocarpus genome and the independent evolution of multicellularity in brown algae.</title>
        <authorList>
            <person name="Cock J.M."/>
            <person name="Sterck L."/>
            <person name="Rouze P."/>
            <person name="Scornet D."/>
            <person name="Allen A.E."/>
            <person name="Amoutzias G."/>
            <person name="Anthouard V."/>
            <person name="Artiguenave F."/>
            <person name="Aury J.M."/>
            <person name="Badger J.H."/>
            <person name="Beszteri B."/>
            <person name="Billiau K."/>
            <person name="Bonnet E."/>
            <person name="Bothwell J.H."/>
            <person name="Bowler C."/>
            <person name="Boyen C."/>
            <person name="Brownlee C."/>
            <person name="Carrano C.J."/>
            <person name="Charrier B."/>
            <person name="Cho G.Y."/>
            <person name="Coelho S.M."/>
            <person name="Collen J."/>
            <person name="Corre E."/>
            <person name="Da Silva C."/>
            <person name="Delage L."/>
            <person name="Delaroque N."/>
            <person name="Dittami S.M."/>
            <person name="Doulbeau S."/>
            <person name="Elias M."/>
            <person name="Farnham G."/>
            <person name="Gachon C.M."/>
            <person name="Gschloessl B."/>
            <person name="Heesch S."/>
            <person name="Jabbari K."/>
            <person name="Jubin C."/>
            <person name="Kawai H."/>
            <person name="Kimura K."/>
            <person name="Kloareg B."/>
            <person name="Kupper F.C."/>
            <person name="Lang D."/>
            <person name="Le Bail A."/>
            <person name="Leblanc C."/>
            <person name="Lerouge P."/>
            <person name="Lohr M."/>
            <person name="Lopez P.J."/>
            <person name="Martens C."/>
            <person name="Maumus F."/>
            <person name="Michel G."/>
            <person name="Miranda-Saavedra D."/>
            <person name="Morales J."/>
            <person name="Moreau H."/>
            <person name="Motomura T."/>
            <person name="Nagasato C."/>
            <person name="Napoli C.A."/>
            <person name="Nelson D.R."/>
            <person name="Nyvall-Collen P."/>
            <person name="Peters A.F."/>
            <person name="Pommier C."/>
            <person name="Potin P."/>
            <person name="Poulain J."/>
            <person name="Quesneville H."/>
            <person name="Read B."/>
            <person name="Rensing S.A."/>
            <person name="Ritter A."/>
            <person name="Rousvoal S."/>
            <person name="Samanta M."/>
            <person name="Samson G."/>
            <person name="Schroeder D.C."/>
            <person name="Segurens B."/>
            <person name="Strittmatter M."/>
            <person name="Tonon T."/>
            <person name="Tregear J.W."/>
            <person name="Valentin K."/>
            <person name="von Dassow P."/>
            <person name="Yamagishi T."/>
            <person name="Van de Peer Y."/>
            <person name="Wincker P."/>
        </authorList>
    </citation>
    <scope>NUCLEOTIDE SEQUENCE [LARGE SCALE GENOMIC DNA]</scope>
    <source>
        <strain evidence="8">Ec32 / CCAP1310/4</strain>
    </source>
</reference>
<feature type="compositionally biased region" description="Polar residues" evidence="3">
    <location>
        <begin position="959"/>
        <end position="970"/>
    </location>
</feature>
<feature type="transmembrane region" description="Helical" evidence="4">
    <location>
        <begin position="653"/>
        <end position="673"/>
    </location>
</feature>
<dbReference type="InterPro" id="IPR003591">
    <property type="entry name" value="Leu-rich_rpt_typical-subtyp"/>
</dbReference>
<evidence type="ECO:0000256" key="3">
    <source>
        <dbReference type="SAM" id="MobiDB-lite"/>
    </source>
</evidence>
<feature type="domain" description="Tyrosine-protein kinase ephrin type A/B receptor-like" evidence="6">
    <location>
        <begin position="362"/>
        <end position="410"/>
    </location>
</feature>
<evidence type="ECO:0000256" key="2">
    <source>
        <dbReference type="ARBA" id="ARBA00022737"/>
    </source>
</evidence>
<organism evidence="7 8">
    <name type="scientific">Ectocarpus siliculosus</name>
    <name type="common">Brown alga</name>
    <name type="synonym">Conferva siliculosa</name>
    <dbReference type="NCBI Taxonomy" id="2880"/>
    <lineage>
        <taxon>Eukaryota</taxon>
        <taxon>Sar</taxon>
        <taxon>Stramenopiles</taxon>
        <taxon>Ochrophyta</taxon>
        <taxon>PX clade</taxon>
        <taxon>Phaeophyceae</taxon>
        <taxon>Ectocarpales</taxon>
        <taxon>Ectocarpaceae</taxon>
        <taxon>Ectocarpus</taxon>
    </lineage>
</organism>
<dbReference type="Proteomes" id="UP000002630">
    <property type="component" value="Unassembled WGS sequence"/>
</dbReference>
<feature type="transmembrane region" description="Helical" evidence="4">
    <location>
        <begin position="745"/>
        <end position="763"/>
    </location>
</feature>
<name>D7FVL6_ECTSI</name>
<evidence type="ECO:0000256" key="1">
    <source>
        <dbReference type="ARBA" id="ARBA00022614"/>
    </source>
</evidence>
<keyword evidence="2" id="KW-0677">Repeat</keyword>
<dbReference type="InterPro" id="IPR009030">
    <property type="entry name" value="Growth_fac_rcpt_cys_sf"/>
</dbReference>
<feature type="compositionally biased region" description="Polar residues" evidence="3">
    <location>
        <begin position="889"/>
        <end position="904"/>
    </location>
</feature>
<evidence type="ECO:0000256" key="4">
    <source>
        <dbReference type="SAM" id="Phobius"/>
    </source>
</evidence>
<feature type="transmembrane region" description="Helical" evidence="4">
    <location>
        <begin position="610"/>
        <end position="632"/>
    </location>
</feature>
<keyword evidence="5" id="KW-0732">Signal</keyword>
<dbReference type="SMART" id="SM01411">
    <property type="entry name" value="Ephrin_rec_like"/>
    <property type="match status" value="5"/>
</dbReference>
<feature type="compositionally biased region" description="Gly residues" evidence="3">
    <location>
        <begin position="1013"/>
        <end position="1022"/>
    </location>
</feature>
<dbReference type="SMART" id="SM00369">
    <property type="entry name" value="LRR_TYP"/>
    <property type="match status" value="3"/>
</dbReference>
<dbReference type="CDD" id="cd00185">
    <property type="entry name" value="TNFRSF"/>
    <property type="match status" value="1"/>
</dbReference>
<dbReference type="Pfam" id="PF00560">
    <property type="entry name" value="LRR_1"/>
    <property type="match status" value="1"/>
</dbReference>
<feature type="compositionally biased region" description="Basic residues" evidence="3">
    <location>
        <begin position="995"/>
        <end position="1005"/>
    </location>
</feature>
<dbReference type="PANTHER" id="PTHR48010">
    <property type="entry name" value="OS05G0588300 PROTEIN"/>
    <property type="match status" value="1"/>
</dbReference>
<feature type="region of interest" description="Disordered" evidence="3">
    <location>
        <begin position="840"/>
        <end position="1044"/>
    </location>
</feature>
<dbReference type="Pfam" id="PF07699">
    <property type="entry name" value="Ephrin_rec_like"/>
    <property type="match status" value="3"/>
</dbReference>
<feature type="compositionally biased region" description="Polar residues" evidence="3">
    <location>
        <begin position="860"/>
        <end position="870"/>
    </location>
</feature>
<dbReference type="Pfam" id="PF13855">
    <property type="entry name" value="LRR_8"/>
    <property type="match status" value="1"/>
</dbReference>
<dbReference type="InterPro" id="IPR001611">
    <property type="entry name" value="Leu-rich_rpt"/>
</dbReference>
<dbReference type="InParanoid" id="D7FVL6"/>
<feature type="domain" description="Tyrosine-protein kinase ephrin type A/B receptor-like" evidence="6">
    <location>
        <begin position="541"/>
        <end position="583"/>
    </location>
</feature>
<protein>
    <submittedName>
        <fullName evidence="7">Hypothetical leucine rich repeat and GCG domain-containing receptor</fullName>
    </submittedName>
</protein>
<dbReference type="InterPro" id="IPR011641">
    <property type="entry name" value="Tyr-kin_ephrin_A/B_rcpt-like"/>
</dbReference>
<evidence type="ECO:0000259" key="6">
    <source>
        <dbReference type="Pfam" id="PF07699"/>
    </source>
</evidence>
<evidence type="ECO:0000256" key="5">
    <source>
        <dbReference type="SAM" id="SignalP"/>
    </source>
</evidence>
<dbReference type="Gene3D" id="3.80.10.10">
    <property type="entry name" value="Ribonuclease Inhibitor"/>
    <property type="match status" value="1"/>
</dbReference>
<dbReference type="Gene3D" id="2.10.50.10">
    <property type="entry name" value="Tumor Necrosis Factor Receptor, subunit A, domain 2"/>
    <property type="match status" value="3"/>
</dbReference>
<keyword evidence="8" id="KW-1185">Reference proteome</keyword>
<dbReference type="AlphaFoldDB" id="D7FVL6"/>
<evidence type="ECO:0000313" key="7">
    <source>
        <dbReference type="EMBL" id="CBJ31937.1"/>
    </source>
</evidence>
<keyword evidence="4" id="KW-0812">Transmembrane</keyword>
<accession>D7FVL6</accession>
<keyword evidence="4" id="KW-0472">Membrane</keyword>
<gene>
    <name evidence="7" type="ORF">Esi_0295_0017</name>
</gene>
<evidence type="ECO:0000313" key="8">
    <source>
        <dbReference type="Proteomes" id="UP000002630"/>
    </source>
</evidence>
<dbReference type="SUPFAM" id="SSF52058">
    <property type="entry name" value="L domain-like"/>
    <property type="match status" value="1"/>
</dbReference>
<dbReference type="EMBL" id="FN649760">
    <property type="protein sequence ID" value="CBJ31937.1"/>
    <property type="molecule type" value="Genomic_DNA"/>
</dbReference>
<dbReference type="InterPro" id="IPR032675">
    <property type="entry name" value="LRR_dom_sf"/>
</dbReference>
<feature type="domain" description="Tyrosine-protein kinase ephrin type A/B receptor-like" evidence="6">
    <location>
        <begin position="454"/>
        <end position="503"/>
    </location>
</feature>
<feature type="compositionally biased region" description="Low complexity" evidence="3">
    <location>
        <begin position="916"/>
        <end position="933"/>
    </location>
</feature>
<dbReference type="InterPro" id="IPR050994">
    <property type="entry name" value="At_inactive_RLKs"/>
</dbReference>
<feature type="signal peptide" evidence="5">
    <location>
        <begin position="1"/>
        <end position="16"/>
    </location>
</feature>
<dbReference type="eggNOG" id="KOG1217">
    <property type="taxonomic scope" value="Eukaryota"/>
</dbReference>
<keyword evidence="4" id="KW-1133">Transmembrane helix</keyword>
<dbReference type="OrthoDB" id="195103at2759"/>
<sequence>MLFLPWPSGLVRALWAAVATAGYLCPTAFASAYTEEVQIAGLEALYYATNGQDWANSTGWSDDSLGVCSWYGVTCDSEGGNVTGISLSNNLLVGDVSEATDLTNVISLEEMDLSDNQLSGPVPLNLGMMPNMETLDLSGNELSYFPAAWGSGASMLRHLSLQNNRISGSFPAAWLNVTDSSSYPLVHLQPSSPWLPELRSLLLGGNNMNATGYVALQAVANWRSLQTLDLSDNALTGSVDDALALYYYWSPPRVVDTDNRRIDLLDVSDNGNFVGEVPASYSELLILFAENTGLSGLDLPDFIDATTTTAAGAWNEKSTVHDLFVCPAFKPSADENVAAVTLDHAYDGYSVCTCNDGLQGSGGDSECSECPLGSYRNLEKEDDPLAEGVCSPCPSNSTTMQNGSWLKSQCVCAINFYDEQGGADSEPSCLACPSGSRTLTAGAVNIASCECEPGRIFNTTSRACESCVAGTYKPAYGNHVGLCLPCSAGTYSDTVGATSQYDCEECPLGFYGGSYGLSSVTGCVECPAGTFGAVQGLSSESMCTDCWPGYYSGSVGASSYETCIECPSNHSQPIAGASSLLDCIPCDDNQVANEGSAECTDEFSEDGTLIGLYLLIAGIILVVFTLVGVFLQKHCGDAIPVKEKVHMKLNEEMKSFIYGQQFWISLFSGVEIMDLMSDLGAYASLLYTAALTGAMKVVYTIVVAFALVASLHGVHTRAMIILDMQEYLSHHIGVQRLISLNSMRIIIAIFEDVPFLGLNMYLLVTQPDLASNLVFMMSFVMSIFVLGYKMTLLEKHARLQIRKWNLEARMDTDTMLNKKAARGRRFSWACQQCEDEHISPEAQKEATQKANALSAVRVASTRSPGRSVTSGDIGRGKSPPWSKRGSAESRGSNTLSMSNTNAGDSNGHKAAENESTATNNGRTAAAVTTVTTRKSPTGDDGGQHHQPEEHAAEGDATAGDNSRSRPSSATWRIFRGSKGNGGDKSTREEGGGNNNRRRRARRNKKILPSEGGSDPGANGGGEAMTDPLVLPTQQLSTHLDEEGL</sequence>
<feature type="transmembrane region" description="Helical" evidence="4">
    <location>
        <begin position="685"/>
        <end position="709"/>
    </location>
</feature>